<evidence type="ECO:0000259" key="7">
    <source>
        <dbReference type="PROSITE" id="PS50089"/>
    </source>
</evidence>
<dbReference type="Pfam" id="PF13639">
    <property type="entry name" value="zf-RING_2"/>
    <property type="match status" value="1"/>
</dbReference>
<dbReference type="Gene3D" id="3.30.40.10">
    <property type="entry name" value="Zinc/RING finger domain, C3HC4 (zinc finger)"/>
    <property type="match status" value="1"/>
</dbReference>
<comment type="caution">
    <text evidence="8">The sequence shown here is derived from an EMBL/GenBank/DDBJ whole genome shotgun (WGS) entry which is preliminary data.</text>
</comment>
<feature type="coiled-coil region" evidence="5">
    <location>
        <begin position="119"/>
        <end position="183"/>
    </location>
</feature>
<dbReference type="AlphaFoldDB" id="A0AA39UNM6"/>
<keyword evidence="3" id="KW-0862">Zinc</keyword>
<keyword evidence="1" id="KW-0479">Metal-binding</keyword>
<evidence type="ECO:0000256" key="3">
    <source>
        <dbReference type="ARBA" id="ARBA00022833"/>
    </source>
</evidence>
<dbReference type="InterPro" id="IPR013083">
    <property type="entry name" value="Znf_RING/FYVE/PHD"/>
</dbReference>
<dbReference type="PANTHER" id="PTHR13417">
    <property type="entry name" value="E3 UBIQUITIN-PROTEIN LIGASE RNF146"/>
    <property type="match status" value="1"/>
</dbReference>
<dbReference type="Proteomes" id="UP001175228">
    <property type="component" value="Unassembled WGS sequence"/>
</dbReference>
<evidence type="ECO:0000313" key="8">
    <source>
        <dbReference type="EMBL" id="KAK0495793.1"/>
    </source>
</evidence>
<evidence type="ECO:0000256" key="4">
    <source>
        <dbReference type="PROSITE-ProRule" id="PRU00175"/>
    </source>
</evidence>
<dbReference type="GO" id="GO:0005737">
    <property type="term" value="C:cytoplasm"/>
    <property type="evidence" value="ECO:0007669"/>
    <property type="project" value="TreeGrafter"/>
</dbReference>
<name>A0AA39UNM6_9AGAR</name>
<evidence type="ECO:0000256" key="2">
    <source>
        <dbReference type="ARBA" id="ARBA00022771"/>
    </source>
</evidence>
<evidence type="ECO:0000313" key="9">
    <source>
        <dbReference type="Proteomes" id="UP001175228"/>
    </source>
</evidence>
<evidence type="ECO:0000256" key="5">
    <source>
        <dbReference type="SAM" id="Coils"/>
    </source>
</evidence>
<dbReference type="GO" id="GO:0061630">
    <property type="term" value="F:ubiquitin protein ligase activity"/>
    <property type="evidence" value="ECO:0007669"/>
    <property type="project" value="InterPro"/>
</dbReference>
<keyword evidence="9" id="KW-1185">Reference proteome</keyword>
<dbReference type="GO" id="GO:0072572">
    <property type="term" value="F:poly-ADP-D-ribose binding"/>
    <property type="evidence" value="ECO:0007669"/>
    <property type="project" value="InterPro"/>
</dbReference>
<dbReference type="PROSITE" id="PS00518">
    <property type="entry name" value="ZF_RING_1"/>
    <property type="match status" value="1"/>
</dbReference>
<sequence>MLLIHPSSTCDVCYELFVDGTDLAPHSLPCGHVFCRACLMSIPTHARICPFCRKSFDVQGIRRLHLAPVEETDKDRETALLERFLLAVDSEDPSELEGIVEEVNAWLEQGKESRVLEKAHNLLTRYQQVKVQRKQYRREIKSLEQTVQQLEATRMGGSTVGELRELRRRAKQDRLLIEKLQEQVYGPRSNSKGKAQGMYTPLPTPPDILPFDYLAQSSKDGAGGSWNPPPTPSDRLPFDDPPRNNKGKAKEPWNPLPTPPDMTPFDDLARLLRNAMELDEATLRKDGQTDHITLQF</sequence>
<dbReference type="GO" id="GO:0006511">
    <property type="term" value="P:ubiquitin-dependent protein catabolic process"/>
    <property type="evidence" value="ECO:0007669"/>
    <property type="project" value="TreeGrafter"/>
</dbReference>
<keyword evidence="2 4" id="KW-0863">Zinc-finger</keyword>
<proteinExistence type="predicted"/>
<evidence type="ECO:0000256" key="6">
    <source>
        <dbReference type="SAM" id="MobiDB-lite"/>
    </source>
</evidence>
<dbReference type="InterPro" id="IPR017907">
    <property type="entry name" value="Znf_RING_CS"/>
</dbReference>
<dbReference type="GO" id="GO:0008270">
    <property type="term" value="F:zinc ion binding"/>
    <property type="evidence" value="ECO:0007669"/>
    <property type="project" value="UniProtKB-KW"/>
</dbReference>
<dbReference type="GO" id="GO:0016055">
    <property type="term" value="P:Wnt signaling pathway"/>
    <property type="evidence" value="ECO:0007669"/>
    <property type="project" value="InterPro"/>
</dbReference>
<feature type="compositionally biased region" description="Basic and acidic residues" evidence="6">
    <location>
        <begin position="236"/>
        <end position="251"/>
    </location>
</feature>
<organism evidence="8 9">
    <name type="scientific">Armillaria luteobubalina</name>
    <dbReference type="NCBI Taxonomy" id="153913"/>
    <lineage>
        <taxon>Eukaryota</taxon>
        <taxon>Fungi</taxon>
        <taxon>Dikarya</taxon>
        <taxon>Basidiomycota</taxon>
        <taxon>Agaricomycotina</taxon>
        <taxon>Agaricomycetes</taxon>
        <taxon>Agaricomycetidae</taxon>
        <taxon>Agaricales</taxon>
        <taxon>Marasmiineae</taxon>
        <taxon>Physalacriaceae</taxon>
        <taxon>Armillaria</taxon>
    </lineage>
</organism>
<dbReference type="PANTHER" id="PTHR13417:SF2">
    <property type="entry name" value="E3 UBIQUITIN-PROTEIN LIGASE RNF146"/>
    <property type="match status" value="1"/>
</dbReference>
<dbReference type="InterPro" id="IPR033509">
    <property type="entry name" value="RNF146"/>
</dbReference>
<accession>A0AA39UNM6</accession>
<feature type="region of interest" description="Disordered" evidence="6">
    <location>
        <begin position="212"/>
        <end position="266"/>
    </location>
</feature>
<protein>
    <recommendedName>
        <fullName evidence="7">RING-type domain-containing protein</fullName>
    </recommendedName>
</protein>
<gene>
    <name evidence="8" type="ORF">EDD18DRAFT_1170711</name>
</gene>
<feature type="domain" description="RING-type" evidence="7">
    <location>
        <begin position="10"/>
        <end position="53"/>
    </location>
</feature>
<dbReference type="SUPFAM" id="SSF57850">
    <property type="entry name" value="RING/U-box"/>
    <property type="match status" value="1"/>
</dbReference>
<dbReference type="EMBL" id="JAUEPU010000017">
    <property type="protein sequence ID" value="KAK0495793.1"/>
    <property type="molecule type" value="Genomic_DNA"/>
</dbReference>
<dbReference type="PROSITE" id="PS50089">
    <property type="entry name" value="ZF_RING_2"/>
    <property type="match status" value="1"/>
</dbReference>
<dbReference type="InterPro" id="IPR001841">
    <property type="entry name" value="Znf_RING"/>
</dbReference>
<dbReference type="SMART" id="SM00184">
    <property type="entry name" value="RING"/>
    <property type="match status" value="1"/>
</dbReference>
<evidence type="ECO:0000256" key="1">
    <source>
        <dbReference type="ARBA" id="ARBA00022723"/>
    </source>
</evidence>
<keyword evidence="5" id="KW-0175">Coiled coil</keyword>
<reference evidence="8" key="1">
    <citation type="submission" date="2023-06" db="EMBL/GenBank/DDBJ databases">
        <authorList>
            <consortium name="Lawrence Berkeley National Laboratory"/>
            <person name="Ahrendt S."/>
            <person name="Sahu N."/>
            <person name="Indic B."/>
            <person name="Wong-Bajracharya J."/>
            <person name="Merenyi Z."/>
            <person name="Ke H.-M."/>
            <person name="Monk M."/>
            <person name="Kocsube S."/>
            <person name="Drula E."/>
            <person name="Lipzen A."/>
            <person name="Balint B."/>
            <person name="Henrissat B."/>
            <person name="Andreopoulos B."/>
            <person name="Martin F.M."/>
            <person name="Harder C.B."/>
            <person name="Rigling D."/>
            <person name="Ford K.L."/>
            <person name="Foster G.D."/>
            <person name="Pangilinan J."/>
            <person name="Papanicolaou A."/>
            <person name="Barry K."/>
            <person name="LaButti K."/>
            <person name="Viragh M."/>
            <person name="Koriabine M."/>
            <person name="Yan M."/>
            <person name="Riley R."/>
            <person name="Champramary S."/>
            <person name="Plett K.L."/>
            <person name="Tsai I.J."/>
            <person name="Slot J."/>
            <person name="Sipos G."/>
            <person name="Plett J."/>
            <person name="Nagy L.G."/>
            <person name="Grigoriev I.V."/>
        </authorList>
    </citation>
    <scope>NUCLEOTIDE SEQUENCE</scope>
    <source>
        <strain evidence="8">HWK02</strain>
    </source>
</reference>
<dbReference type="GO" id="GO:0005634">
    <property type="term" value="C:nucleus"/>
    <property type="evidence" value="ECO:0007669"/>
    <property type="project" value="TreeGrafter"/>
</dbReference>